<accession>A0ABD3I0Z0</accession>
<sequence>MSDHVYTTDTSSGAIKRSLQRLAATRHTLQTPPARIRHVQINANPEQQEEKVRDYMHTAVFTVFYGTTPQLNQFKEFVDSNWTNRDWIQVIEVLSLTHHAEFTQSDHLPITLVLQLSETFQPPPQHYRTYYKVDQALLHDPQIKANLEAVWDDFQMGEHTMPRYLASCETQLRILKQEQRRLDSHLHQLPALEAELAELHLSFDGSNSHAEALQQLTLRVKQLRAQQAAKLRTWARCRHIREGDAPTAYFLRRHRRRVARNKVRSLEAYIRDAQ</sequence>
<feature type="coiled-coil region" evidence="1">
    <location>
        <begin position="175"/>
        <end position="226"/>
    </location>
</feature>
<evidence type="ECO:0000313" key="3">
    <source>
        <dbReference type="Proteomes" id="UP001633002"/>
    </source>
</evidence>
<evidence type="ECO:0000313" key="2">
    <source>
        <dbReference type="EMBL" id="KAL3696729.1"/>
    </source>
</evidence>
<gene>
    <name evidence="2" type="ORF">R1sor_010805</name>
</gene>
<reference evidence="2 3" key="1">
    <citation type="submission" date="2024-09" db="EMBL/GenBank/DDBJ databases">
        <title>Chromosome-scale assembly of Riccia sorocarpa.</title>
        <authorList>
            <person name="Paukszto L."/>
        </authorList>
    </citation>
    <scope>NUCLEOTIDE SEQUENCE [LARGE SCALE GENOMIC DNA]</scope>
    <source>
        <strain evidence="2">LP-2024</strain>
        <tissue evidence="2">Aerial parts of the thallus</tissue>
    </source>
</reference>
<keyword evidence="3" id="KW-1185">Reference proteome</keyword>
<name>A0ABD3I0Z0_9MARC</name>
<protein>
    <submittedName>
        <fullName evidence="2">Uncharacterized protein</fullName>
    </submittedName>
</protein>
<organism evidence="2 3">
    <name type="scientific">Riccia sorocarpa</name>
    <dbReference type="NCBI Taxonomy" id="122646"/>
    <lineage>
        <taxon>Eukaryota</taxon>
        <taxon>Viridiplantae</taxon>
        <taxon>Streptophyta</taxon>
        <taxon>Embryophyta</taxon>
        <taxon>Marchantiophyta</taxon>
        <taxon>Marchantiopsida</taxon>
        <taxon>Marchantiidae</taxon>
        <taxon>Marchantiales</taxon>
        <taxon>Ricciaceae</taxon>
        <taxon>Riccia</taxon>
    </lineage>
</organism>
<dbReference type="EMBL" id="JBJQOH010000002">
    <property type="protein sequence ID" value="KAL3696729.1"/>
    <property type="molecule type" value="Genomic_DNA"/>
</dbReference>
<dbReference type="AlphaFoldDB" id="A0ABD3I0Z0"/>
<proteinExistence type="predicted"/>
<comment type="caution">
    <text evidence="2">The sequence shown here is derived from an EMBL/GenBank/DDBJ whole genome shotgun (WGS) entry which is preliminary data.</text>
</comment>
<dbReference type="Proteomes" id="UP001633002">
    <property type="component" value="Unassembled WGS sequence"/>
</dbReference>
<evidence type="ECO:0000256" key="1">
    <source>
        <dbReference type="SAM" id="Coils"/>
    </source>
</evidence>
<keyword evidence="1" id="KW-0175">Coiled coil</keyword>